<dbReference type="AlphaFoldDB" id="A0A1Q8EQ51"/>
<dbReference type="Gene3D" id="3.50.50.60">
    <property type="entry name" value="FAD/NAD(P)-binding domain"/>
    <property type="match status" value="2"/>
</dbReference>
<gene>
    <name evidence="4" type="ORF">BTN82_12705</name>
</gene>
<reference evidence="4 5" key="1">
    <citation type="submission" date="2016-12" db="EMBL/GenBank/DDBJ databases">
        <authorList>
            <person name="Song W.-J."/>
            <person name="Kurnit D.M."/>
        </authorList>
    </citation>
    <scope>NUCLEOTIDE SEQUENCE [LARGE SCALE GENOMIC DNA]</scope>
    <source>
        <strain evidence="4 5">PCL1601</strain>
    </source>
</reference>
<dbReference type="InterPro" id="IPR051209">
    <property type="entry name" value="FAD-bind_Monooxygenase_sf"/>
</dbReference>
<evidence type="ECO:0000256" key="1">
    <source>
        <dbReference type="ARBA" id="ARBA00022630"/>
    </source>
</evidence>
<protein>
    <submittedName>
        <fullName evidence="4">4-hydroxyacetophenone monooxygenase</fullName>
    </submittedName>
</protein>
<dbReference type="SUPFAM" id="SSF51905">
    <property type="entry name" value="FAD/NAD(P)-binding domain"/>
    <property type="match status" value="2"/>
</dbReference>
<dbReference type="Proteomes" id="UP000185578">
    <property type="component" value="Unassembled WGS sequence"/>
</dbReference>
<dbReference type="Pfam" id="PF00743">
    <property type="entry name" value="FMO-like"/>
    <property type="match status" value="1"/>
</dbReference>
<evidence type="ECO:0000256" key="2">
    <source>
        <dbReference type="ARBA" id="ARBA00022827"/>
    </source>
</evidence>
<dbReference type="PANTHER" id="PTHR42877">
    <property type="entry name" value="L-ORNITHINE N(5)-MONOOXYGENASE-RELATED"/>
    <property type="match status" value="1"/>
</dbReference>
<evidence type="ECO:0000256" key="3">
    <source>
        <dbReference type="ARBA" id="ARBA00023002"/>
    </source>
</evidence>
<dbReference type="InterPro" id="IPR036188">
    <property type="entry name" value="FAD/NAD-bd_sf"/>
</dbReference>
<accession>A0A1Q8EQ51</accession>
<keyword evidence="4" id="KW-0503">Monooxygenase</keyword>
<sequence length="504" mass="56080">MTQSTQIPPPPPPFTEIVIIGTGFAGLAMGAQLKRHGHHDFIIVERAGGIGGTWRDNTYPGAACDVPSHLYSFSFRPNPHWSSLFSPGPEILAYLKETAHDEGLLPHISFSTNVEDAIWDQTDKVWKIHTSRGELACRYLITGTGHLADESLPNIPGLEAFKGEVFHSARWPHEAQTRGKRIGIVGSGASALQIVPELAKDAEHLVVFQRTPPYVIPRVDRPYSDVERRVFQRDPSTMREHRNELFWYLESTFASRRAVPRYLAETRHIARAHLERQVPDEALRAKLTPDYTVGCKRVLISNTYYPTFLRDNVQLEASALAKVEHGKAVAASGASHDLDMLIFCTGFETAQPPYAALIRGHDGQPLSQAWAQGMEAFASTTVHGFPNLFMVNGPNTGLGHNSIVYIIEAQVDYILGALDWAKQSGQQVMEVSAHAQAEYVNRMQELAEGTVWLSEGCKSWYVDPRSGRLTLVWPNFAHDFRHRNGRFDPTPYTGSPTVATRQAG</sequence>
<keyword evidence="3" id="KW-0560">Oxidoreductase</keyword>
<evidence type="ECO:0000313" key="5">
    <source>
        <dbReference type="Proteomes" id="UP000185578"/>
    </source>
</evidence>
<proteinExistence type="predicted"/>
<dbReference type="GO" id="GO:0004499">
    <property type="term" value="F:N,N-dimethylaniline monooxygenase activity"/>
    <property type="evidence" value="ECO:0007669"/>
    <property type="project" value="InterPro"/>
</dbReference>
<dbReference type="PANTHER" id="PTHR42877:SF4">
    <property type="entry name" value="FAD_NAD(P)-BINDING DOMAIN-CONTAINING PROTEIN-RELATED"/>
    <property type="match status" value="1"/>
</dbReference>
<comment type="caution">
    <text evidence="4">The sequence shown here is derived from an EMBL/GenBank/DDBJ whole genome shotgun (WGS) entry which is preliminary data.</text>
</comment>
<dbReference type="GO" id="GO:0050660">
    <property type="term" value="F:flavin adenine dinucleotide binding"/>
    <property type="evidence" value="ECO:0007669"/>
    <property type="project" value="InterPro"/>
</dbReference>
<dbReference type="OrthoDB" id="9766402at2"/>
<keyword evidence="1" id="KW-0285">Flavoprotein</keyword>
<dbReference type="GO" id="GO:0050661">
    <property type="term" value="F:NADP binding"/>
    <property type="evidence" value="ECO:0007669"/>
    <property type="project" value="InterPro"/>
</dbReference>
<evidence type="ECO:0000313" key="4">
    <source>
        <dbReference type="EMBL" id="OLF53915.1"/>
    </source>
</evidence>
<dbReference type="RefSeq" id="WP_075119461.1">
    <property type="nucleotide sequence ID" value="NZ_MSCT01000010.1"/>
</dbReference>
<keyword evidence="2" id="KW-0274">FAD</keyword>
<name>A0A1Q8EQ51_9PSED</name>
<dbReference type="EMBL" id="MSCT01000010">
    <property type="protein sequence ID" value="OLF53915.1"/>
    <property type="molecule type" value="Genomic_DNA"/>
</dbReference>
<dbReference type="InterPro" id="IPR020946">
    <property type="entry name" value="Flavin_mOase-like"/>
</dbReference>
<organism evidence="4 5">
    <name type="scientific">Pseudomonas chlororaphis</name>
    <dbReference type="NCBI Taxonomy" id="587753"/>
    <lineage>
        <taxon>Bacteria</taxon>
        <taxon>Pseudomonadati</taxon>
        <taxon>Pseudomonadota</taxon>
        <taxon>Gammaproteobacteria</taxon>
        <taxon>Pseudomonadales</taxon>
        <taxon>Pseudomonadaceae</taxon>
        <taxon>Pseudomonas</taxon>
    </lineage>
</organism>